<proteinExistence type="predicted"/>
<dbReference type="Proteomes" id="UP000015381">
    <property type="component" value="Chromosome I"/>
</dbReference>
<organism evidence="2 3">
    <name type="scientific">Halorhabdus tiamatea SARL4B</name>
    <dbReference type="NCBI Taxonomy" id="1033806"/>
    <lineage>
        <taxon>Archaea</taxon>
        <taxon>Methanobacteriati</taxon>
        <taxon>Methanobacteriota</taxon>
        <taxon>Stenosarchaea group</taxon>
        <taxon>Halobacteria</taxon>
        <taxon>Halobacteriales</taxon>
        <taxon>Haloarculaceae</taxon>
        <taxon>Halorhabdus</taxon>
    </lineage>
</organism>
<name>S6D2U1_9EURY</name>
<protein>
    <submittedName>
        <fullName evidence="2">Uncharacterized protein</fullName>
    </submittedName>
</protein>
<dbReference type="KEGG" id="hti:HTIA_1423"/>
<feature type="region of interest" description="Disordered" evidence="1">
    <location>
        <begin position="1"/>
        <end position="40"/>
    </location>
</feature>
<dbReference type="EMBL" id="HF571520">
    <property type="protein sequence ID" value="CCQ33550.1"/>
    <property type="molecule type" value="Genomic_DNA"/>
</dbReference>
<feature type="compositionally biased region" description="Basic and acidic residues" evidence="1">
    <location>
        <begin position="1"/>
        <end position="13"/>
    </location>
</feature>
<evidence type="ECO:0000256" key="1">
    <source>
        <dbReference type="SAM" id="MobiDB-lite"/>
    </source>
</evidence>
<gene>
    <name evidence="2" type="ORF">HTIA_1423</name>
</gene>
<dbReference type="AlphaFoldDB" id="S6D2U1"/>
<evidence type="ECO:0000313" key="2">
    <source>
        <dbReference type="EMBL" id="CCQ33550.1"/>
    </source>
</evidence>
<dbReference type="HOGENOM" id="CLU_3282784_0_0_2"/>
<accession>S6D2U1</accession>
<keyword evidence="3" id="KW-1185">Reference proteome</keyword>
<evidence type="ECO:0000313" key="3">
    <source>
        <dbReference type="Proteomes" id="UP000015381"/>
    </source>
</evidence>
<feature type="compositionally biased region" description="Polar residues" evidence="1">
    <location>
        <begin position="27"/>
        <end position="40"/>
    </location>
</feature>
<sequence>MRTHGDEDKKDCSRVWGRTEIGANAGPDSQSRQVSGTWIW</sequence>
<reference evidence="2 3" key="1">
    <citation type="journal article" date="2014" name="Environ. Microbiol.">
        <title>Halorhabdus tiamatea: proteogenomics and glycosidase activity measurements identify the first cultivated euryarchaeon from a deep-sea anoxic brine lake as potential polysaccharide degrader.</title>
        <authorList>
            <person name="Werner J."/>
            <person name="Ferrer M."/>
            <person name="Michel G."/>
            <person name="Mann A.J."/>
            <person name="Huang S."/>
            <person name="Juarez S."/>
            <person name="Ciordia S."/>
            <person name="Albar J.P."/>
            <person name="Alcaide M."/>
            <person name="La Cono V."/>
            <person name="Yakimov M.M."/>
            <person name="Antunes A."/>
            <person name="Taborda M."/>
            <person name="Da Costa M.S."/>
            <person name="Amann R.I."/>
            <person name="Gloeckner F.O."/>
            <person name="Golyshina O.V."/>
            <person name="Golyshin P.N."/>
            <person name="Teeling H."/>
        </authorList>
    </citation>
    <scope>NUCLEOTIDE SEQUENCE [LARGE SCALE GENOMIC DNA]</scope>
    <source>
        <strain evidence="3">SARL4B</strain>
    </source>
</reference>